<name>A0A2K2FZ54_9SPHN</name>
<gene>
    <name evidence="7" type="ORF">A8V01_05555</name>
</gene>
<comment type="subcellular location">
    <subcellularLocation>
        <location evidence="1">Membrane</location>
        <topology evidence="1">Multi-pass membrane protein</topology>
    </subcellularLocation>
</comment>
<dbReference type="RefSeq" id="WP_170065945.1">
    <property type="nucleotide sequence ID" value="NZ_LYMM01000040.1"/>
</dbReference>
<feature type="transmembrane region" description="Helical" evidence="5">
    <location>
        <begin position="253"/>
        <end position="271"/>
    </location>
</feature>
<keyword evidence="2 5" id="KW-0812">Transmembrane</keyword>
<keyword evidence="4 5" id="KW-0472">Membrane</keyword>
<evidence type="ECO:0000259" key="6">
    <source>
        <dbReference type="Pfam" id="PF04932"/>
    </source>
</evidence>
<evidence type="ECO:0000313" key="7">
    <source>
        <dbReference type="EMBL" id="PNU04069.1"/>
    </source>
</evidence>
<feature type="transmembrane region" description="Helical" evidence="5">
    <location>
        <begin position="129"/>
        <end position="150"/>
    </location>
</feature>
<dbReference type="AlphaFoldDB" id="A0A2K2FZ54"/>
<keyword evidence="8" id="KW-1185">Reference proteome</keyword>
<comment type="caution">
    <text evidence="7">The sequence shown here is derived from an EMBL/GenBank/DDBJ whole genome shotgun (WGS) entry which is preliminary data.</text>
</comment>
<dbReference type="Proteomes" id="UP000236327">
    <property type="component" value="Unassembled WGS sequence"/>
</dbReference>
<dbReference type="InterPro" id="IPR007016">
    <property type="entry name" value="O-antigen_ligase-rel_domated"/>
</dbReference>
<proteinExistence type="predicted"/>
<evidence type="ECO:0000256" key="1">
    <source>
        <dbReference type="ARBA" id="ARBA00004141"/>
    </source>
</evidence>
<protein>
    <recommendedName>
        <fullName evidence="6">O-antigen ligase-related domain-containing protein</fullName>
    </recommendedName>
</protein>
<feature type="transmembrane region" description="Helical" evidence="5">
    <location>
        <begin position="103"/>
        <end position="122"/>
    </location>
</feature>
<dbReference type="PANTHER" id="PTHR37422">
    <property type="entry name" value="TEICHURONIC ACID BIOSYNTHESIS PROTEIN TUAE"/>
    <property type="match status" value="1"/>
</dbReference>
<dbReference type="GO" id="GO:0016020">
    <property type="term" value="C:membrane"/>
    <property type="evidence" value="ECO:0007669"/>
    <property type="project" value="UniProtKB-SubCell"/>
</dbReference>
<evidence type="ECO:0000256" key="2">
    <source>
        <dbReference type="ARBA" id="ARBA00022692"/>
    </source>
</evidence>
<feature type="transmembrane region" description="Helical" evidence="5">
    <location>
        <begin position="376"/>
        <end position="393"/>
    </location>
</feature>
<evidence type="ECO:0000256" key="5">
    <source>
        <dbReference type="SAM" id="Phobius"/>
    </source>
</evidence>
<reference evidence="7 8" key="1">
    <citation type="submission" date="2016-05" db="EMBL/GenBank/DDBJ databases">
        <title>Complete genome sequence of Novosphingobium guangzhouense SA925(T).</title>
        <authorList>
            <person name="Sha S."/>
        </authorList>
    </citation>
    <scope>NUCLEOTIDE SEQUENCE [LARGE SCALE GENOMIC DNA]</scope>
    <source>
        <strain evidence="7 8">SA925</strain>
    </source>
</reference>
<evidence type="ECO:0000313" key="8">
    <source>
        <dbReference type="Proteomes" id="UP000236327"/>
    </source>
</evidence>
<feature type="domain" description="O-antigen ligase-related" evidence="6">
    <location>
        <begin position="211"/>
        <end position="356"/>
    </location>
</feature>
<sequence length="429" mass="46504">MLVGILLGGGGVNAAFSNLVVQLAAILCIALNGRVFGGFAREAPRYLVALLALTLLLPLLQMLSLPPAIWRALPGRDLISESLSLIGKPDAWFPMTVDLRRTAIAFAAMLPPLLIIVMGYRLSHRERQLLLGAIALAGVFCVLLGLPQLASNNHLFVFYAETYGLHNLHGLFANRNTTALFLDIALVALVFAVPAGRMKAGAMLAIAICGLLLVVGIVLTGSRSGIGIALVPVVCALARIYIAYRGLIRRKHVVMTVLAGVVALVGAASVVSQSGRLQRSFDRFESLEDARPAIWSDTRNVIDRYWPVGSGIGTFDEVFQVDESLETLSFGRARRAHNDLLEISVESGIFGLLLLVGWLVLVVWETVRSWHAREGTSVAPIVVFAMLLMQSTVDYPLRNQAMLCVASAMLAMMLSRSRSVHRRDSNETE</sequence>
<feature type="transmembrane region" description="Helical" evidence="5">
    <location>
        <begin position="170"/>
        <end position="193"/>
    </location>
</feature>
<evidence type="ECO:0000256" key="3">
    <source>
        <dbReference type="ARBA" id="ARBA00022989"/>
    </source>
</evidence>
<accession>A0A2K2FZ54</accession>
<dbReference type="Pfam" id="PF04932">
    <property type="entry name" value="Wzy_C"/>
    <property type="match status" value="1"/>
</dbReference>
<feature type="transmembrane region" description="Helical" evidence="5">
    <location>
        <begin position="12"/>
        <end position="31"/>
    </location>
</feature>
<organism evidence="7 8">
    <name type="scientific">Novosphingobium guangzhouense</name>
    <dbReference type="NCBI Taxonomy" id="1850347"/>
    <lineage>
        <taxon>Bacteria</taxon>
        <taxon>Pseudomonadati</taxon>
        <taxon>Pseudomonadota</taxon>
        <taxon>Alphaproteobacteria</taxon>
        <taxon>Sphingomonadales</taxon>
        <taxon>Sphingomonadaceae</taxon>
        <taxon>Novosphingobium</taxon>
    </lineage>
</organism>
<keyword evidence="3 5" id="KW-1133">Transmembrane helix</keyword>
<evidence type="ECO:0000256" key="4">
    <source>
        <dbReference type="ARBA" id="ARBA00023136"/>
    </source>
</evidence>
<dbReference type="PANTHER" id="PTHR37422:SF23">
    <property type="entry name" value="TEICHURONIC ACID BIOSYNTHESIS PROTEIN TUAE"/>
    <property type="match status" value="1"/>
</dbReference>
<dbReference type="InterPro" id="IPR051533">
    <property type="entry name" value="WaaL-like"/>
</dbReference>
<feature type="transmembrane region" description="Helical" evidence="5">
    <location>
        <begin position="347"/>
        <end position="364"/>
    </location>
</feature>
<dbReference type="EMBL" id="LYMM01000040">
    <property type="protein sequence ID" value="PNU04069.1"/>
    <property type="molecule type" value="Genomic_DNA"/>
</dbReference>
<feature type="transmembrane region" description="Helical" evidence="5">
    <location>
        <begin position="43"/>
        <end position="63"/>
    </location>
</feature>
<feature type="transmembrane region" description="Helical" evidence="5">
    <location>
        <begin position="200"/>
        <end position="219"/>
    </location>
</feature>
<feature type="transmembrane region" description="Helical" evidence="5">
    <location>
        <begin position="225"/>
        <end position="244"/>
    </location>
</feature>